<dbReference type="Proteomes" id="UP000789759">
    <property type="component" value="Unassembled WGS sequence"/>
</dbReference>
<evidence type="ECO:0000256" key="10">
    <source>
        <dbReference type="ARBA" id="ARBA00032406"/>
    </source>
</evidence>
<dbReference type="Pfam" id="PF00364">
    <property type="entry name" value="Biotin_lipoyl"/>
    <property type="match status" value="1"/>
</dbReference>
<feature type="domain" description="Lipoyl-binding" evidence="12">
    <location>
        <begin position="5"/>
        <end position="85"/>
    </location>
</feature>
<evidence type="ECO:0000313" key="14">
    <source>
        <dbReference type="Proteomes" id="UP000789759"/>
    </source>
</evidence>
<evidence type="ECO:0000256" key="11">
    <source>
        <dbReference type="SAM" id="MobiDB-lite"/>
    </source>
</evidence>
<dbReference type="InterPro" id="IPR003016">
    <property type="entry name" value="2-oxoA_DH_lipoyl-BS"/>
</dbReference>
<keyword evidence="7" id="KW-0450">Lipoyl</keyword>
<comment type="cofactor">
    <cofactor evidence="1">
        <name>(R)-lipoate</name>
        <dbReference type="ChEBI" id="CHEBI:83088"/>
    </cofactor>
</comment>
<evidence type="ECO:0000256" key="2">
    <source>
        <dbReference type="ARBA" id="ARBA00005145"/>
    </source>
</evidence>
<feature type="compositionally biased region" description="Low complexity" evidence="11">
    <location>
        <begin position="120"/>
        <end position="129"/>
    </location>
</feature>
<sequence>MTGISVRFKVPPLAESISEGTLAKWNKSISLFQTGDFIKQDEEIVTIETDKVDAPVNSPYSGKILELYANEQDTVVVGQDLCKVELGDVTAAEADSSKADSPEPEPKQKEDTPPPESKPSETPFKISTPSTPPPSQLSVRPPSSTPPPSTPPPSSTPSPPPPPSTPQKPSQPLSKAKDDVSPYGEREDRKVKMNRMRLRIAERLKESQNTAASLTTFNEIDMTNIIELRNTYKDAILKKHGVKLGFMSAFVKASTFALQEVPAVNASIAESGDTIIYRDYVDMSVAVATPKGLVTPVIRSAHRLSFIEIEKIIVELGQKARDGKMTIEDMAGGTFTISNGGVFGSLLGTPIINLPQSAILGMHATKDRPVAINGKERSNEITKLPGT</sequence>
<evidence type="ECO:0000256" key="6">
    <source>
        <dbReference type="ARBA" id="ARBA00022679"/>
    </source>
</evidence>
<dbReference type="InterPro" id="IPR023213">
    <property type="entry name" value="CAT-like_dom_sf"/>
</dbReference>
<dbReference type="InterPro" id="IPR050537">
    <property type="entry name" value="2-oxoacid_dehydrogenase"/>
</dbReference>
<dbReference type="SUPFAM" id="SSF52777">
    <property type="entry name" value="CoA-dependent acyltransferases"/>
    <property type="match status" value="1"/>
</dbReference>
<dbReference type="PANTHER" id="PTHR43416:SF5">
    <property type="entry name" value="DIHYDROLIPOYLLYSINE-RESIDUE SUCCINYLTRANSFERASE COMPONENT OF 2-OXOGLUTARATE DEHYDROGENASE COMPLEX, MITOCHONDRIAL"/>
    <property type="match status" value="1"/>
</dbReference>
<accession>A0A9N9HKD5</accession>
<proteinExistence type="inferred from homology"/>
<dbReference type="EC" id="2.3.1.61" evidence="4"/>
<feature type="compositionally biased region" description="Basic and acidic residues" evidence="11">
    <location>
        <begin position="95"/>
        <end position="112"/>
    </location>
</feature>
<evidence type="ECO:0000256" key="3">
    <source>
        <dbReference type="ARBA" id="ARBA00007317"/>
    </source>
</evidence>
<dbReference type="GO" id="GO:0005739">
    <property type="term" value="C:mitochondrion"/>
    <property type="evidence" value="ECO:0007669"/>
    <property type="project" value="TreeGrafter"/>
</dbReference>
<dbReference type="AlphaFoldDB" id="A0A9N9HKD5"/>
<keyword evidence="8" id="KW-0809">Transit peptide</keyword>
<evidence type="ECO:0000256" key="8">
    <source>
        <dbReference type="ARBA" id="ARBA00022946"/>
    </source>
</evidence>
<dbReference type="Pfam" id="PF00198">
    <property type="entry name" value="2-oxoacid_dh"/>
    <property type="match status" value="1"/>
</dbReference>
<evidence type="ECO:0000313" key="13">
    <source>
        <dbReference type="EMBL" id="CAG8690308.1"/>
    </source>
</evidence>
<evidence type="ECO:0000259" key="12">
    <source>
        <dbReference type="PROSITE" id="PS50968"/>
    </source>
</evidence>
<feature type="non-terminal residue" evidence="13">
    <location>
        <position position="387"/>
    </location>
</feature>
<keyword evidence="14" id="KW-1185">Reference proteome</keyword>
<dbReference type="InterPro" id="IPR000089">
    <property type="entry name" value="Biotin_lipoyl"/>
</dbReference>
<keyword evidence="6" id="KW-0808">Transferase</keyword>
<dbReference type="InterPro" id="IPR001078">
    <property type="entry name" value="2-oxoacid_DH_actylTfrase"/>
</dbReference>
<protein>
    <recommendedName>
        <fullName evidence="4">dihydrolipoyllysine-residue succinyltransferase</fullName>
        <ecNumber evidence="4">2.3.1.61</ecNumber>
    </recommendedName>
    <alternativeName>
        <fullName evidence="10">2-oxoglutarate dehydrogenase complex component E2</fullName>
    </alternativeName>
</protein>
<evidence type="ECO:0000256" key="1">
    <source>
        <dbReference type="ARBA" id="ARBA00001938"/>
    </source>
</evidence>
<dbReference type="InterPro" id="IPR011053">
    <property type="entry name" value="Single_hybrid_motif"/>
</dbReference>
<dbReference type="Gene3D" id="2.40.50.100">
    <property type="match status" value="1"/>
</dbReference>
<dbReference type="PROSITE" id="PS50968">
    <property type="entry name" value="BIOTINYL_LIPOYL"/>
    <property type="match status" value="1"/>
</dbReference>
<comment type="pathway">
    <text evidence="2">Amino-acid degradation; L-lysine degradation via saccharopine pathway; glutaryl-CoA from L-lysine: step 6/6.</text>
</comment>
<dbReference type="InterPro" id="IPR006255">
    <property type="entry name" value="SucB"/>
</dbReference>
<dbReference type="OrthoDB" id="5391403at2759"/>
<keyword evidence="5" id="KW-0816">Tricarboxylic acid cycle</keyword>
<dbReference type="GO" id="GO:0004149">
    <property type="term" value="F:dihydrolipoyllysine-residue succinyltransferase activity"/>
    <property type="evidence" value="ECO:0007669"/>
    <property type="project" value="UniProtKB-EC"/>
</dbReference>
<dbReference type="SUPFAM" id="SSF51230">
    <property type="entry name" value="Single hybrid motif"/>
    <property type="match status" value="1"/>
</dbReference>
<comment type="similarity">
    <text evidence="3">Belongs to the 2-oxoacid dehydrogenase family.</text>
</comment>
<dbReference type="NCBIfam" id="TIGR01347">
    <property type="entry name" value="sucB"/>
    <property type="match status" value="1"/>
</dbReference>
<feature type="compositionally biased region" description="Basic and acidic residues" evidence="11">
    <location>
        <begin position="175"/>
        <end position="191"/>
    </location>
</feature>
<comment type="caution">
    <text evidence="13">The sequence shown here is derived from an EMBL/GenBank/DDBJ whole genome shotgun (WGS) entry which is preliminary data.</text>
</comment>
<dbReference type="CDD" id="cd06849">
    <property type="entry name" value="lipoyl_domain"/>
    <property type="match status" value="1"/>
</dbReference>
<dbReference type="PROSITE" id="PS00189">
    <property type="entry name" value="LIPOYL"/>
    <property type="match status" value="1"/>
</dbReference>
<keyword evidence="9" id="KW-0012">Acyltransferase</keyword>
<name>A0A9N9HKD5_9GLOM</name>
<evidence type="ECO:0000256" key="9">
    <source>
        <dbReference type="ARBA" id="ARBA00023315"/>
    </source>
</evidence>
<dbReference type="GO" id="GO:0006099">
    <property type="term" value="P:tricarboxylic acid cycle"/>
    <property type="evidence" value="ECO:0007669"/>
    <property type="project" value="UniProtKB-KW"/>
</dbReference>
<evidence type="ECO:0000256" key="5">
    <source>
        <dbReference type="ARBA" id="ARBA00022532"/>
    </source>
</evidence>
<dbReference type="Gene3D" id="3.30.559.10">
    <property type="entry name" value="Chloramphenicol acetyltransferase-like domain"/>
    <property type="match status" value="1"/>
</dbReference>
<organism evidence="13 14">
    <name type="scientific">Cetraspora pellucida</name>
    <dbReference type="NCBI Taxonomy" id="1433469"/>
    <lineage>
        <taxon>Eukaryota</taxon>
        <taxon>Fungi</taxon>
        <taxon>Fungi incertae sedis</taxon>
        <taxon>Mucoromycota</taxon>
        <taxon>Glomeromycotina</taxon>
        <taxon>Glomeromycetes</taxon>
        <taxon>Diversisporales</taxon>
        <taxon>Gigasporaceae</taxon>
        <taxon>Cetraspora</taxon>
    </lineage>
</organism>
<dbReference type="GO" id="GO:0045252">
    <property type="term" value="C:oxoglutarate dehydrogenase complex"/>
    <property type="evidence" value="ECO:0007669"/>
    <property type="project" value="InterPro"/>
</dbReference>
<reference evidence="13" key="1">
    <citation type="submission" date="2021-06" db="EMBL/GenBank/DDBJ databases">
        <authorList>
            <person name="Kallberg Y."/>
            <person name="Tangrot J."/>
            <person name="Rosling A."/>
        </authorList>
    </citation>
    <scope>NUCLEOTIDE SEQUENCE</scope>
    <source>
        <strain evidence="13">FL966</strain>
    </source>
</reference>
<gene>
    <name evidence="13" type="ORF">CPELLU_LOCUS11260</name>
</gene>
<feature type="compositionally biased region" description="Pro residues" evidence="11">
    <location>
        <begin position="143"/>
        <end position="166"/>
    </location>
</feature>
<dbReference type="EMBL" id="CAJVQA010009827">
    <property type="protein sequence ID" value="CAG8690308.1"/>
    <property type="molecule type" value="Genomic_DNA"/>
</dbReference>
<feature type="region of interest" description="Disordered" evidence="11">
    <location>
        <begin position="92"/>
        <end position="191"/>
    </location>
</feature>
<evidence type="ECO:0000256" key="4">
    <source>
        <dbReference type="ARBA" id="ARBA00012945"/>
    </source>
</evidence>
<evidence type="ECO:0000256" key="7">
    <source>
        <dbReference type="ARBA" id="ARBA00022823"/>
    </source>
</evidence>
<dbReference type="PANTHER" id="PTHR43416">
    <property type="entry name" value="DIHYDROLIPOYLLYSINE-RESIDUE SUCCINYLTRANSFERASE COMPONENT OF 2-OXOGLUTARATE DEHYDROGENASE COMPLEX, MITOCHONDRIAL-RELATED"/>
    <property type="match status" value="1"/>
</dbReference>